<dbReference type="EMBL" id="CP119325">
    <property type="protein sequence ID" value="WEK31472.1"/>
    <property type="molecule type" value="Genomic_DNA"/>
</dbReference>
<feature type="transmembrane region" description="Helical" evidence="1">
    <location>
        <begin position="52"/>
        <end position="77"/>
    </location>
</feature>
<gene>
    <name evidence="2" type="ORF">P0Y58_04555</name>
</gene>
<accession>A0AAJ5WKU3</accession>
<organism evidence="2 3">
    <name type="scientific">Candidatus Pseudomonas phytovorans</name>
    <dbReference type="NCBI Taxonomy" id="3121377"/>
    <lineage>
        <taxon>Bacteria</taxon>
        <taxon>Pseudomonadati</taxon>
        <taxon>Pseudomonadota</taxon>
        <taxon>Gammaproteobacteria</taxon>
        <taxon>Pseudomonadales</taxon>
        <taxon>Pseudomonadaceae</taxon>
        <taxon>Pseudomonas</taxon>
    </lineage>
</organism>
<evidence type="ECO:0000313" key="3">
    <source>
        <dbReference type="Proteomes" id="UP001216329"/>
    </source>
</evidence>
<reference evidence="2" key="1">
    <citation type="submission" date="2023-03" db="EMBL/GenBank/DDBJ databases">
        <title>Andean soil-derived lignocellulolytic bacterial consortium as a source of novel taxa and putative plastic-active enzymes.</title>
        <authorList>
            <person name="Diaz-Garcia L."/>
            <person name="Chuvochina M."/>
            <person name="Feuerriegel G."/>
            <person name="Bunk B."/>
            <person name="Sproer C."/>
            <person name="Streit W.R."/>
            <person name="Rodriguez L.M."/>
            <person name="Overmann J."/>
            <person name="Jimenez D.J."/>
        </authorList>
    </citation>
    <scope>NUCLEOTIDE SEQUENCE</scope>
    <source>
        <strain evidence="2">MAG 876</strain>
    </source>
</reference>
<dbReference type="Proteomes" id="UP001216329">
    <property type="component" value="Chromosome"/>
</dbReference>
<evidence type="ECO:0000256" key="1">
    <source>
        <dbReference type="SAM" id="Phobius"/>
    </source>
</evidence>
<dbReference type="AlphaFoldDB" id="A0AAJ5WKU3"/>
<feature type="transmembrane region" description="Helical" evidence="1">
    <location>
        <begin position="84"/>
        <end position="112"/>
    </location>
</feature>
<name>A0AAJ5WKU3_9PSED</name>
<evidence type="ECO:0000313" key="2">
    <source>
        <dbReference type="EMBL" id="WEK31472.1"/>
    </source>
</evidence>
<feature type="transmembrane region" description="Helical" evidence="1">
    <location>
        <begin position="118"/>
        <end position="139"/>
    </location>
</feature>
<sequence length="150" mass="17240">MVSNINKQRSIYFLWASMDAFYIILYVLRNVVRGALPFWSDLNSGLEVVRSWGGSSFVIWIGLFLQISVIVTCVGFFKYQKIVIFLALVQIPFRLFFIVPSISVVLLLPMVVAGINNWIWVGLLLASEAIKGWSIWWLWRTSESCILEKS</sequence>
<feature type="transmembrane region" description="Helical" evidence="1">
    <location>
        <begin position="12"/>
        <end position="32"/>
    </location>
</feature>
<proteinExistence type="predicted"/>
<keyword evidence="1" id="KW-1133">Transmembrane helix</keyword>
<protein>
    <submittedName>
        <fullName evidence="2">Uncharacterized protein</fullName>
    </submittedName>
</protein>
<keyword evidence="1" id="KW-0472">Membrane</keyword>
<keyword evidence="1" id="KW-0812">Transmembrane</keyword>